<dbReference type="SUPFAM" id="SSF81345">
    <property type="entry name" value="ABC transporter involved in vitamin B12 uptake, BtuC"/>
    <property type="match status" value="1"/>
</dbReference>
<feature type="transmembrane region" description="Helical" evidence="8">
    <location>
        <begin position="38"/>
        <end position="58"/>
    </location>
</feature>
<feature type="transmembrane region" description="Helical" evidence="8">
    <location>
        <begin position="220"/>
        <end position="239"/>
    </location>
</feature>
<evidence type="ECO:0000256" key="4">
    <source>
        <dbReference type="ARBA" id="ARBA00022475"/>
    </source>
</evidence>
<keyword evidence="4" id="KW-1003">Cell membrane</keyword>
<protein>
    <submittedName>
        <fullName evidence="9">Iron ABC transporter permease</fullName>
    </submittedName>
</protein>
<name>A0ABS1QQ34_9GAMM</name>
<gene>
    <name evidence="9" type="ORF">JKV55_06405</name>
</gene>
<evidence type="ECO:0000256" key="2">
    <source>
        <dbReference type="ARBA" id="ARBA00007935"/>
    </source>
</evidence>
<evidence type="ECO:0000313" key="10">
    <source>
        <dbReference type="Proteomes" id="UP000638570"/>
    </source>
</evidence>
<dbReference type="EMBL" id="JAERTZ010000015">
    <property type="protein sequence ID" value="MBL1376965.1"/>
    <property type="molecule type" value="Genomic_DNA"/>
</dbReference>
<dbReference type="InterPro" id="IPR037294">
    <property type="entry name" value="ABC_BtuC-like"/>
</dbReference>
<keyword evidence="3" id="KW-0813">Transport</keyword>
<accession>A0ABS1QQ34</accession>
<dbReference type="PANTHER" id="PTHR30472">
    <property type="entry name" value="FERRIC ENTEROBACTIN TRANSPORT SYSTEM PERMEASE PROTEIN"/>
    <property type="match status" value="1"/>
</dbReference>
<feature type="transmembrane region" description="Helical" evidence="8">
    <location>
        <begin position="267"/>
        <end position="291"/>
    </location>
</feature>
<keyword evidence="6 8" id="KW-1133">Transmembrane helix</keyword>
<evidence type="ECO:0000256" key="6">
    <source>
        <dbReference type="ARBA" id="ARBA00022989"/>
    </source>
</evidence>
<keyword evidence="7 8" id="KW-0472">Membrane</keyword>
<dbReference type="PANTHER" id="PTHR30472:SF24">
    <property type="entry name" value="FERRIC ENTEROBACTIN TRANSPORT SYSTEM PERMEASE PROTEIN FEPG"/>
    <property type="match status" value="1"/>
</dbReference>
<evidence type="ECO:0000256" key="8">
    <source>
        <dbReference type="SAM" id="Phobius"/>
    </source>
</evidence>
<feature type="transmembrane region" description="Helical" evidence="8">
    <location>
        <begin position="173"/>
        <end position="199"/>
    </location>
</feature>
<dbReference type="InterPro" id="IPR000522">
    <property type="entry name" value="ABC_transptr_permease_BtuC"/>
</dbReference>
<keyword evidence="10" id="KW-1185">Reference proteome</keyword>
<evidence type="ECO:0000313" key="9">
    <source>
        <dbReference type="EMBL" id="MBL1376965.1"/>
    </source>
</evidence>
<feature type="transmembrane region" description="Helical" evidence="8">
    <location>
        <begin position="92"/>
        <end position="112"/>
    </location>
</feature>
<dbReference type="RefSeq" id="WP_202083373.1">
    <property type="nucleotide sequence ID" value="NZ_JAERTZ010000015.1"/>
</dbReference>
<feature type="transmembrane region" description="Helical" evidence="8">
    <location>
        <begin position="118"/>
        <end position="141"/>
    </location>
</feature>
<comment type="subcellular location">
    <subcellularLocation>
        <location evidence="1">Cell membrane</location>
        <topology evidence="1">Multi-pass membrane protein</topology>
    </subcellularLocation>
</comment>
<evidence type="ECO:0000256" key="1">
    <source>
        <dbReference type="ARBA" id="ARBA00004651"/>
    </source>
</evidence>
<reference evidence="10" key="1">
    <citation type="submission" date="2021-01" db="EMBL/GenBank/DDBJ databases">
        <title>Genome public.</title>
        <authorList>
            <person name="Liu C."/>
            <person name="Sun Q."/>
        </authorList>
    </citation>
    <scope>NUCLEOTIDE SEQUENCE [LARGE SCALE GENOMIC DNA]</scope>
    <source>
        <strain evidence="10">CGMCC 1.18722</strain>
    </source>
</reference>
<feature type="transmembrane region" description="Helical" evidence="8">
    <location>
        <begin position="333"/>
        <end position="352"/>
    </location>
</feature>
<dbReference type="CDD" id="cd06550">
    <property type="entry name" value="TM_ABC_iron-siderophores_like"/>
    <property type="match status" value="1"/>
</dbReference>
<sequence length="360" mass="37132">MNLEFRPKVSTLLLNDHWPLSWRSGGREFSLLLSRRGLWVNLVLLVLLAATATAALGLGNVTLSPAEVWAALWGEAPPLHRLVVQELRLQRVLAGMATGAAFALAGCLMQTLAGNRLATPGIIGIDNAATAFAVASVVGLVTSLAPSAMSLVGAVTATVLVFGLAGGSGTRGYRFIIVGLGVGAIAGAVTQLMLSRVAIDQANVAFPWTVGSLNARSPEATALLGAGLLLGFMLALRLARALQVLQLSEPVAIGLGLNLKRVRGQCLALSVGLTGLAVAVAGPVGLVSLLGPEIARMLCRHRGVPLLASALAGALMMLLADLAGRLLLAPLEIPVGIVTAVVGSPYLLWMLLNPSFRSRP</sequence>
<comment type="caution">
    <text evidence="9">The sequence shown here is derived from an EMBL/GenBank/DDBJ whole genome shotgun (WGS) entry which is preliminary data.</text>
</comment>
<evidence type="ECO:0000256" key="7">
    <source>
        <dbReference type="ARBA" id="ARBA00023136"/>
    </source>
</evidence>
<dbReference type="Pfam" id="PF01032">
    <property type="entry name" value="FecCD"/>
    <property type="match status" value="1"/>
</dbReference>
<keyword evidence="5 8" id="KW-0812">Transmembrane</keyword>
<evidence type="ECO:0000256" key="3">
    <source>
        <dbReference type="ARBA" id="ARBA00022448"/>
    </source>
</evidence>
<dbReference type="Proteomes" id="UP000638570">
    <property type="component" value="Unassembled WGS sequence"/>
</dbReference>
<dbReference type="Gene3D" id="1.10.3470.10">
    <property type="entry name" value="ABC transporter involved in vitamin B12 uptake, BtuC"/>
    <property type="match status" value="1"/>
</dbReference>
<feature type="transmembrane region" description="Helical" evidence="8">
    <location>
        <begin position="148"/>
        <end position="167"/>
    </location>
</feature>
<evidence type="ECO:0000256" key="5">
    <source>
        <dbReference type="ARBA" id="ARBA00022692"/>
    </source>
</evidence>
<proteinExistence type="inferred from homology"/>
<comment type="similarity">
    <text evidence="2">Belongs to the binding-protein-dependent transport system permease family. FecCD subfamily.</text>
</comment>
<organism evidence="9 10">
    <name type="scientific">Zobellella iuensis</name>
    <dbReference type="NCBI Taxonomy" id="2803811"/>
    <lineage>
        <taxon>Bacteria</taxon>
        <taxon>Pseudomonadati</taxon>
        <taxon>Pseudomonadota</taxon>
        <taxon>Gammaproteobacteria</taxon>
        <taxon>Aeromonadales</taxon>
        <taxon>Aeromonadaceae</taxon>
        <taxon>Zobellella</taxon>
    </lineage>
</organism>
<feature type="transmembrane region" description="Helical" evidence="8">
    <location>
        <begin position="303"/>
        <end position="327"/>
    </location>
</feature>